<dbReference type="GeneID" id="97491408"/>
<reference evidence="1 3" key="1">
    <citation type="journal article" date="2018" name="Genome Announc.">
        <title>Complete genomes of two Megasphaera elsdenii strains, NCIMB 702410 and ATCC 25940.</title>
        <authorList>
            <person name="Hatmaker E.A."/>
            <person name="O'Dell K."/>
            <person name="Riley L.A."/>
            <person name="Klingeman D.M."/>
            <person name="Guss A.M."/>
        </authorList>
    </citation>
    <scope>NUCLEOTIDE SEQUENCE [LARGE SCALE GENOMIC DNA]</scope>
    <source>
        <strain evidence="1 3">NCIMB702410</strain>
    </source>
</reference>
<proteinExistence type="predicted"/>
<dbReference type="Proteomes" id="UP000238358">
    <property type="component" value="Chromosome"/>
</dbReference>
<name>A0A2S0M696_MEGEL</name>
<evidence type="ECO:0000313" key="2">
    <source>
        <dbReference type="EMBL" id="NMK38832.1"/>
    </source>
</evidence>
<evidence type="ECO:0000313" key="4">
    <source>
        <dbReference type="Proteomes" id="UP000536773"/>
    </source>
</evidence>
<protein>
    <submittedName>
        <fullName evidence="1">Uncharacterized protein</fullName>
    </submittedName>
</protein>
<dbReference type="OrthoDB" id="1783193at2"/>
<dbReference type="RefSeq" id="WP_014015430.1">
    <property type="nucleotide sequence ID" value="NZ_AP031433.1"/>
</dbReference>
<dbReference type="EMBL" id="JABBJH010000006">
    <property type="protein sequence ID" value="NMK38832.1"/>
    <property type="molecule type" value="Genomic_DNA"/>
</dbReference>
<dbReference type="Proteomes" id="UP000536773">
    <property type="component" value="Unassembled WGS sequence"/>
</dbReference>
<gene>
    <name evidence="1" type="ORF">C6Y28_04745</name>
    <name evidence="2" type="ORF">HG933_05500</name>
</gene>
<dbReference type="EMBL" id="CP027569">
    <property type="protein sequence ID" value="AVO26965.1"/>
    <property type="molecule type" value="Genomic_DNA"/>
</dbReference>
<accession>A0A2S0M696</accession>
<evidence type="ECO:0000313" key="3">
    <source>
        <dbReference type="Proteomes" id="UP000238358"/>
    </source>
</evidence>
<evidence type="ECO:0000313" key="1">
    <source>
        <dbReference type="EMBL" id="AVO26965.1"/>
    </source>
</evidence>
<reference evidence="2 4" key="2">
    <citation type="submission" date="2020-04" db="EMBL/GenBank/DDBJ databases">
        <authorList>
            <person name="Hitch T.C.A."/>
            <person name="Wylensek D."/>
            <person name="Clavel T."/>
        </authorList>
    </citation>
    <scope>NUCLEOTIDE SEQUENCE [LARGE SCALE GENOMIC DNA]</scope>
    <source>
        <strain evidence="2 4">WCA-386-APC-2A</strain>
    </source>
</reference>
<sequence>MISDGYASTLKRLITFTQAKFISLADVVGYDVSYVNKWSNGTKLPSSRYVERINEEMGQYFAELIAKQKKEAKFFKAFPISENTEDLGFEIGQYLCAAYRTTLNQSRSPKGKENRPSIQVITGHHDTSAFLSDLLQKSIQSLESDGELLVLGEFCTLYKTGFWKYFDGLKLQHKLTIRVGLDLDKIEENFDDLLTVYRILDSFLDIDFVFYDIQDTSNANLIILKDSFVVQYALDTQPRFKMCTYIFDESLIGDIYEKFSFNGAEKKPLMSTVSSLGMDELGYRTAFYATTKFFFYLTIGFEFLLPHEVFDHISERVSPEQAFSIQRLCVTWEEILNASEITFIMPTTSLLRYVESGYIYLTDIEYSLTAEERKDHIKSIFEGLEKNPHLTTGVLLPTVSDDMYTGKDLSFYSNYKTGFLKKNKRNIHNDADSFYVISSNRLHSILLNAFQSMKNQPSYRQYDLEALKKKYETYKPLIERTLSLSK</sequence>
<organism evidence="1 3">
    <name type="scientific">Megasphaera elsdenii</name>
    <dbReference type="NCBI Taxonomy" id="907"/>
    <lineage>
        <taxon>Bacteria</taxon>
        <taxon>Bacillati</taxon>
        <taxon>Bacillota</taxon>
        <taxon>Negativicutes</taxon>
        <taxon>Veillonellales</taxon>
        <taxon>Veillonellaceae</taxon>
        <taxon>Megasphaera</taxon>
    </lineage>
</organism>
<dbReference type="AlphaFoldDB" id="A0A2S0M696"/>